<keyword evidence="3" id="KW-1185">Reference proteome</keyword>
<dbReference type="KEGG" id="mbd:MEBOL_006680"/>
<organism evidence="2 3">
    <name type="scientific">Melittangium boletus DSM 14713</name>
    <dbReference type="NCBI Taxonomy" id="1294270"/>
    <lineage>
        <taxon>Bacteria</taxon>
        <taxon>Pseudomonadati</taxon>
        <taxon>Myxococcota</taxon>
        <taxon>Myxococcia</taxon>
        <taxon>Myxococcales</taxon>
        <taxon>Cystobacterineae</taxon>
        <taxon>Archangiaceae</taxon>
        <taxon>Melittangium</taxon>
    </lineage>
</organism>
<sequence>MRKGWWLLCVALMGAACARSTPAQRPAGEAGSGMAFKSSLAVLLEHRAELALTPELVGRFEQMDFSLHEKNIVLQRQLEALREKNKKGARPWHGGYMGGGSHDVHGGKGGSMSGPADEDQQKLLRRERLERIEATLREMQDNDSQAYLQAEGLLTDAQKPRARELFSLERDKLLKQLDAMHYQIRKGEY</sequence>
<feature type="signal peptide" evidence="1">
    <location>
        <begin position="1"/>
        <end position="18"/>
    </location>
</feature>
<evidence type="ECO:0008006" key="4">
    <source>
        <dbReference type="Google" id="ProtNLM"/>
    </source>
</evidence>
<keyword evidence="1" id="KW-0732">Signal</keyword>
<name>A0A250IPU9_9BACT</name>
<protein>
    <recommendedName>
        <fullName evidence="4">Lipoprotein</fullName>
    </recommendedName>
</protein>
<dbReference type="Proteomes" id="UP000217289">
    <property type="component" value="Chromosome"/>
</dbReference>
<accession>A0A250IPU9</accession>
<dbReference type="EMBL" id="CP022163">
    <property type="protein sequence ID" value="ATB33191.1"/>
    <property type="molecule type" value="Genomic_DNA"/>
</dbReference>
<proteinExistence type="predicted"/>
<reference evidence="2 3" key="1">
    <citation type="submission" date="2017-06" db="EMBL/GenBank/DDBJ databases">
        <authorList>
            <person name="Kim H.J."/>
            <person name="Triplett B.A."/>
        </authorList>
    </citation>
    <scope>NUCLEOTIDE SEQUENCE [LARGE SCALE GENOMIC DNA]</scope>
    <source>
        <strain evidence="2 3">DSM 14713</strain>
    </source>
</reference>
<gene>
    <name evidence="2" type="ORF">MEBOL_006680</name>
</gene>
<dbReference type="PROSITE" id="PS51257">
    <property type="entry name" value="PROKAR_LIPOPROTEIN"/>
    <property type="match status" value="1"/>
</dbReference>
<evidence type="ECO:0000256" key="1">
    <source>
        <dbReference type="SAM" id="SignalP"/>
    </source>
</evidence>
<evidence type="ECO:0000313" key="3">
    <source>
        <dbReference type="Proteomes" id="UP000217289"/>
    </source>
</evidence>
<evidence type="ECO:0000313" key="2">
    <source>
        <dbReference type="EMBL" id="ATB33191.1"/>
    </source>
</evidence>
<feature type="chain" id="PRO_5012693413" description="Lipoprotein" evidence="1">
    <location>
        <begin position="19"/>
        <end position="189"/>
    </location>
</feature>
<dbReference type="AlphaFoldDB" id="A0A250IPU9"/>